<dbReference type="InterPro" id="IPR036237">
    <property type="entry name" value="Xyl_isomerase-like_sf"/>
</dbReference>
<dbReference type="PANTHER" id="PTHR12110:SF53">
    <property type="entry name" value="BLR5974 PROTEIN"/>
    <property type="match status" value="1"/>
</dbReference>
<evidence type="ECO:0000259" key="1">
    <source>
        <dbReference type="Pfam" id="PF01261"/>
    </source>
</evidence>
<dbReference type="SUPFAM" id="SSF51658">
    <property type="entry name" value="Xylose isomerase-like"/>
    <property type="match status" value="1"/>
</dbReference>
<dbReference type="AlphaFoldDB" id="A0A382F799"/>
<dbReference type="InterPro" id="IPR050312">
    <property type="entry name" value="IolE/XylAMocC-like"/>
</dbReference>
<dbReference type="InterPro" id="IPR006311">
    <property type="entry name" value="TAT_signal"/>
</dbReference>
<protein>
    <recommendedName>
        <fullName evidence="1">Xylose isomerase-like TIM barrel domain-containing protein</fullName>
    </recommendedName>
</protein>
<dbReference type="PROSITE" id="PS51318">
    <property type="entry name" value="TAT"/>
    <property type="match status" value="1"/>
</dbReference>
<accession>A0A382F799</accession>
<dbReference type="Gene3D" id="3.20.20.150">
    <property type="entry name" value="Divalent-metal-dependent TIM barrel enzymes"/>
    <property type="match status" value="1"/>
</dbReference>
<proteinExistence type="predicted"/>
<dbReference type="InterPro" id="IPR013022">
    <property type="entry name" value="Xyl_isomerase-like_TIM-brl"/>
</dbReference>
<reference evidence="2" key="1">
    <citation type="submission" date="2018-05" db="EMBL/GenBank/DDBJ databases">
        <authorList>
            <person name="Lanie J.A."/>
            <person name="Ng W.-L."/>
            <person name="Kazmierczak K.M."/>
            <person name="Andrzejewski T.M."/>
            <person name="Davidsen T.M."/>
            <person name="Wayne K.J."/>
            <person name="Tettelin H."/>
            <person name="Glass J.I."/>
            <person name="Rusch D."/>
            <person name="Podicherti R."/>
            <person name="Tsui H.-C.T."/>
            <person name="Winkler M.E."/>
        </authorList>
    </citation>
    <scope>NUCLEOTIDE SEQUENCE</scope>
</reference>
<dbReference type="PANTHER" id="PTHR12110">
    <property type="entry name" value="HYDROXYPYRUVATE ISOMERASE"/>
    <property type="match status" value="1"/>
</dbReference>
<feature type="domain" description="Xylose isomerase-like TIM barrel" evidence="1">
    <location>
        <begin position="66"/>
        <end position="312"/>
    </location>
</feature>
<dbReference type="EMBL" id="UINC01048418">
    <property type="protein sequence ID" value="SVB58918.1"/>
    <property type="molecule type" value="Genomic_DNA"/>
</dbReference>
<organism evidence="2">
    <name type="scientific">marine metagenome</name>
    <dbReference type="NCBI Taxonomy" id="408172"/>
    <lineage>
        <taxon>unclassified sequences</taxon>
        <taxon>metagenomes</taxon>
        <taxon>ecological metagenomes</taxon>
    </lineage>
</organism>
<sequence>MNSPSTALNRRNFIGTAAAFGTVAATTGLPGLARAAAPSAKRIKLGISSYSYWHFRDPKVSIETVIDKTAQLGVEGVDILHRQMDSEDNGYLQKLKRHAFTSGVDLICLSIHQDFVDPDPDVRNKHIEHTKKCIDLAYRMGVPCIRLNSGRWGTVKSFDELMRLRGKEPLLPGYTLDDGFKWCIDSIEKCLPMAAECGVMLALENHWGLTRTPEGLLRIVNAIDSPWLGLLMDTGNFLEDPYIKLEKVAPKADFVQAKTYYGGGEWYTLDLDYERVAKILRTVNYTGYVSLEFEGKAPADEGVAKSIDLFRRVFG</sequence>
<dbReference type="Pfam" id="PF01261">
    <property type="entry name" value="AP_endonuc_2"/>
    <property type="match status" value="1"/>
</dbReference>
<gene>
    <name evidence="2" type="ORF">METZ01_LOCUS211772</name>
</gene>
<name>A0A382F799_9ZZZZ</name>
<evidence type="ECO:0000313" key="2">
    <source>
        <dbReference type="EMBL" id="SVB58918.1"/>
    </source>
</evidence>